<feature type="transmembrane region" description="Helical" evidence="1">
    <location>
        <begin position="279"/>
        <end position="297"/>
    </location>
</feature>
<feature type="transmembrane region" description="Helical" evidence="1">
    <location>
        <begin position="151"/>
        <end position="177"/>
    </location>
</feature>
<reference evidence="2 3" key="1">
    <citation type="journal article" date="2016" name="Nat. Commun.">
        <title>Thousands of microbial genomes shed light on interconnected biogeochemical processes in an aquifer system.</title>
        <authorList>
            <person name="Anantharaman K."/>
            <person name="Brown C.T."/>
            <person name="Hug L.A."/>
            <person name="Sharon I."/>
            <person name="Castelle C.J."/>
            <person name="Probst A.J."/>
            <person name="Thomas B.C."/>
            <person name="Singh A."/>
            <person name="Wilkins M.J."/>
            <person name="Karaoz U."/>
            <person name="Brodie E.L."/>
            <person name="Williams K.H."/>
            <person name="Hubbard S.S."/>
            <person name="Banfield J.F."/>
        </authorList>
    </citation>
    <scope>NUCLEOTIDE SEQUENCE [LARGE SCALE GENOMIC DNA]</scope>
</reference>
<evidence type="ECO:0000256" key="1">
    <source>
        <dbReference type="SAM" id="Phobius"/>
    </source>
</evidence>
<keyword evidence="1" id="KW-0812">Transmembrane</keyword>
<dbReference type="STRING" id="1817863.A2Y62_04840"/>
<proteinExistence type="predicted"/>
<keyword evidence="1" id="KW-1133">Transmembrane helix</keyword>
<dbReference type="AlphaFoldDB" id="A0A1F5VHM1"/>
<sequence>MMKLIGIIIVCLVMAQAFAYYSWQDLSLGPRVILQPWLMQKGLMIYEDFADIHSPLLPLLLSVLRQWFPDGVALAKNIMIVFLSITTVLVFLVGRRTSNPIGGLLAVLFFVALSPMFLFTKLWYESLIAPIYLAWILLYKPDSENQSLKVLLYCGLLGGIALLIKQHAIMPFAGIIVWHACSDFYQHRSVRKTIQEIGIMAGAAALPLAAFCLYYYLNAGTVKGLVYWTFLYALTGSYLKLASALPKINEIKYVLWGSIFLPFAFYAMINVRHRKKPEWLTYGLGFVLLATSSLFVLPRFTILHLQATLPLVAVLSSMTIMFMVALLRKKRLLFVLMILTLTSYWLISVCYTYGSSIGKKTPQFIYEYSDLIPLAKGVRSTIGDTDCVFIFPDDEAYSNLYYIMQCPPPYFWIFHYPWYLNSDRRHQIQKMLMEVPPKWIVHFPDHWGGESYAPEIAYYIKTHYQHKATFPWRRGTVNVMERISLVNSER</sequence>
<feature type="transmembrane region" description="Helical" evidence="1">
    <location>
        <begin position="74"/>
        <end position="94"/>
    </location>
</feature>
<dbReference type="Proteomes" id="UP000178943">
    <property type="component" value="Unassembled WGS sequence"/>
</dbReference>
<feature type="transmembrane region" description="Helical" evidence="1">
    <location>
        <begin position="123"/>
        <end position="139"/>
    </location>
</feature>
<protein>
    <submittedName>
        <fullName evidence="2">Uncharacterized protein</fullName>
    </submittedName>
</protein>
<feature type="transmembrane region" description="Helical" evidence="1">
    <location>
        <begin position="253"/>
        <end position="272"/>
    </location>
</feature>
<keyword evidence="1" id="KW-0472">Membrane</keyword>
<comment type="caution">
    <text evidence="2">The sequence shown here is derived from an EMBL/GenBank/DDBJ whole genome shotgun (WGS) entry which is preliminary data.</text>
</comment>
<feature type="transmembrane region" description="Helical" evidence="1">
    <location>
        <begin position="101"/>
        <end position="117"/>
    </location>
</feature>
<name>A0A1F5VHM1_9BACT</name>
<dbReference type="EMBL" id="MFGW01000171">
    <property type="protein sequence ID" value="OGF62963.1"/>
    <property type="molecule type" value="Genomic_DNA"/>
</dbReference>
<gene>
    <name evidence="2" type="ORF">A2Y62_04840</name>
</gene>
<feature type="transmembrane region" description="Helical" evidence="1">
    <location>
        <begin position="303"/>
        <end position="325"/>
    </location>
</feature>
<feature type="transmembrane region" description="Helical" evidence="1">
    <location>
        <begin position="224"/>
        <end position="241"/>
    </location>
</feature>
<accession>A0A1F5VHM1</accession>
<feature type="transmembrane region" description="Helical" evidence="1">
    <location>
        <begin position="197"/>
        <end position="217"/>
    </location>
</feature>
<feature type="transmembrane region" description="Helical" evidence="1">
    <location>
        <begin position="332"/>
        <end position="354"/>
    </location>
</feature>
<organism evidence="2 3">
    <name type="scientific">Candidatus Fischerbacteria bacterium RBG_13_37_8</name>
    <dbReference type="NCBI Taxonomy" id="1817863"/>
    <lineage>
        <taxon>Bacteria</taxon>
        <taxon>Candidatus Fischeribacteriota</taxon>
    </lineage>
</organism>
<evidence type="ECO:0000313" key="3">
    <source>
        <dbReference type="Proteomes" id="UP000178943"/>
    </source>
</evidence>
<evidence type="ECO:0000313" key="2">
    <source>
        <dbReference type="EMBL" id="OGF62963.1"/>
    </source>
</evidence>